<evidence type="ECO:0000256" key="6">
    <source>
        <dbReference type="PROSITE-ProRule" id="PRU00042"/>
    </source>
</evidence>
<dbReference type="SUPFAM" id="SSF57667">
    <property type="entry name" value="beta-beta-alpha zinc fingers"/>
    <property type="match status" value="1"/>
</dbReference>
<comment type="caution">
    <text evidence="8">The sequence shown here is derived from an EMBL/GenBank/DDBJ whole genome shotgun (WGS) entry which is preliminary data.</text>
</comment>
<reference evidence="8" key="2">
    <citation type="journal article" date="2022" name="Hortic Res">
        <title>The genome of Dioscorea zingiberensis sheds light on the biosynthesis, origin and evolution of the medicinally important diosgenin saponins.</title>
        <authorList>
            <person name="Li Y."/>
            <person name="Tan C."/>
            <person name="Li Z."/>
            <person name="Guo J."/>
            <person name="Li S."/>
            <person name="Chen X."/>
            <person name="Wang C."/>
            <person name="Dai X."/>
            <person name="Yang H."/>
            <person name="Song W."/>
            <person name="Hou L."/>
            <person name="Xu J."/>
            <person name="Tong Z."/>
            <person name="Xu A."/>
            <person name="Yuan X."/>
            <person name="Wang W."/>
            <person name="Yang Q."/>
            <person name="Chen L."/>
            <person name="Sun Z."/>
            <person name="Wang K."/>
            <person name="Pan B."/>
            <person name="Chen J."/>
            <person name="Bao Y."/>
            <person name="Liu F."/>
            <person name="Qi X."/>
            <person name="Gang D.R."/>
            <person name="Wen J."/>
            <person name="Li J."/>
        </authorList>
    </citation>
    <scope>NUCLEOTIDE SEQUENCE</scope>
    <source>
        <strain evidence="8">Dzin_1.0</strain>
    </source>
</reference>
<keyword evidence="5" id="KW-0539">Nucleus</keyword>
<name>A0A9D5D336_9LILI</name>
<evidence type="ECO:0000313" key="8">
    <source>
        <dbReference type="EMBL" id="KAJ0984223.1"/>
    </source>
</evidence>
<evidence type="ECO:0000256" key="3">
    <source>
        <dbReference type="ARBA" id="ARBA00022771"/>
    </source>
</evidence>
<dbReference type="InterPro" id="IPR036236">
    <property type="entry name" value="Znf_C2H2_sf"/>
</dbReference>
<gene>
    <name evidence="8" type="ORF">J5N97_002579</name>
</gene>
<accession>A0A9D5D336</accession>
<dbReference type="InterPro" id="IPR044246">
    <property type="entry name" value="ZFP3-like"/>
</dbReference>
<keyword evidence="4" id="KW-0862">Zinc</keyword>
<dbReference type="OrthoDB" id="1933825at2759"/>
<evidence type="ECO:0000313" key="9">
    <source>
        <dbReference type="Proteomes" id="UP001085076"/>
    </source>
</evidence>
<evidence type="ECO:0000256" key="2">
    <source>
        <dbReference type="ARBA" id="ARBA00022723"/>
    </source>
</evidence>
<evidence type="ECO:0000256" key="5">
    <source>
        <dbReference type="ARBA" id="ARBA00023242"/>
    </source>
</evidence>
<dbReference type="InterPro" id="IPR013087">
    <property type="entry name" value="Znf_C2H2_type"/>
</dbReference>
<keyword evidence="9" id="KW-1185">Reference proteome</keyword>
<keyword evidence="3 6" id="KW-0863">Zinc-finger</keyword>
<organism evidence="8 9">
    <name type="scientific">Dioscorea zingiberensis</name>
    <dbReference type="NCBI Taxonomy" id="325984"/>
    <lineage>
        <taxon>Eukaryota</taxon>
        <taxon>Viridiplantae</taxon>
        <taxon>Streptophyta</taxon>
        <taxon>Embryophyta</taxon>
        <taxon>Tracheophyta</taxon>
        <taxon>Spermatophyta</taxon>
        <taxon>Magnoliopsida</taxon>
        <taxon>Liliopsida</taxon>
        <taxon>Dioscoreales</taxon>
        <taxon>Dioscoreaceae</taxon>
        <taxon>Dioscorea</taxon>
    </lineage>
</organism>
<evidence type="ECO:0000256" key="1">
    <source>
        <dbReference type="ARBA" id="ARBA00004123"/>
    </source>
</evidence>
<sequence length="129" mass="14822">MEYMMNHKNEELNLDLALEPSSSSLLPPEPSRIFSCNYCQRKFYSSQALGGHQNAHKLERSLAKRSRELSMALRPHSGPNRGTSARPVLDGDYYTTLGRFERREASSPVWPGTYHRRPEDDELDLSLRL</sequence>
<dbReference type="PROSITE" id="PS00028">
    <property type="entry name" value="ZINC_FINGER_C2H2_1"/>
    <property type="match status" value="1"/>
</dbReference>
<evidence type="ECO:0000259" key="7">
    <source>
        <dbReference type="PROSITE" id="PS50157"/>
    </source>
</evidence>
<evidence type="ECO:0000256" key="4">
    <source>
        <dbReference type="ARBA" id="ARBA00022833"/>
    </source>
</evidence>
<dbReference type="GO" id="GO:0009788">
    <property type="term" value="P:negative regulation of abscisic acid-activated signaling pathway"/>
    <property type="evidence" value="ECO:0007669"/>
    <property type="project" value="InterPro"/>
</dbReference>
<dbReference type="Gene3D" id="3.30.160.60">
    <property type="entry name" value="Classic Zinc Finger"/>
    <property type="match status" value="1"/>
</dbReference>
<keyword evidence="2" id="KW-0479">Metal-binding</keyword>
<dbReference type="EMBL" id="JAGGNH010000001">
    <property type="protein sequence ID" value="KAJ0984223.1"/>
    <property type="molecule type" value="Genomic_DNA"/>
</dbReference>
<reference evidence="8" key="1">
    <citation type="submission" date="2021-03" db="EMBL/GenBank/DDBJ databases">
        <authorList>
            <person name="Li Z."/>
            <person name="Yang C."/>
        </authorList>
    </citation>
    <scope>NUCLEOTIDE SEQUENCE</scope>
    <source>
        <strain evidence="8">Dzin_1.0</strain>
        <tissue evidence="8">Leaf</tissue>
    </source>
</reference>
<dbReference type="PROSITE" id="PS50157">
    <property type="entry name" value="ZINC_FINGER_C2H2_2"/>
    <property type="match status" value="1"/>
</dbReference>
<protein>
    <recommendedName>
        <fullName evidence="7">C2H2-type domain-containing protein</fullName>
    </recommendedName>
</protein>
<comment type="subcellular location">
    <subcellularLocation>
        <location evidence="1">Nucleus</location>
    </subcellularLocation>
</comment>
<dbReference type="GO" id="GO:0005634">
    <property type="term" value="C:nucleus"/>
    <property type="evidence" value="ECO:0007669"/>
    <property type="project" value="UniProtKB-SubCell"/>
</dbReference>
<proteinExistence type="predicted"/>
<dbReference type="AlphaFoldDB" id="A0A9D5D336"/>
<dbReference type="GO" id="GO:0008270">
    <property type="term" value="F:zinc ion binding"/>
    <property type="evidence" value="ECO:0007669"/>
    <property type="project" value="UniProtKB-KW"/>
</dbReference>
<feature type="domain" description="C2H2-type" evidence="7">
    <location>
        <begin position="34"/>
        <end position="61"/>
    </location>
</feature>
<dbReference type="PANTHER" id="PTHR47287">
    <property type="entry name" value="C2H2 AND C2HC ZINC FINGERS SUPERFAMILY PROTEIN"/>
    <property type="match status" value="1"/>
</dbReference>
<dbReference type="PANTHER" id="PTHR47287:SF15">
    <property type="entry name" value="ZINC FINGER PROTEIN 3-LIKE"/>
    <property type="match status" value="1"/>
</dbReference>
<dbReference type="Proteomes" id="UP001085076">
    <property type="component" value="Miscellaneous, Linkage group lg01"/>
</dbReference>